<evidence type="ECO:0000313" key="3">
    <source>
        <dbReference type="Proteomes" id="UP000076837"/>
    </source>
</evidence>
<dbReference type="AlphaFoldDB" id="A0A163JCK6"/>
<keyword evidence="3" id="KW-1185">Reference proteome</keyword>
<feature type="compositionally biased region" description="Basic and acidic residues" evidence="1">
    <location>
        <begin position="81"/>
        <end position="91"/>
    </location>
</feature>
<feature type="region of interest" description="Disordered" evidence="1">
    <location>
        <begin position="406"/>
        <end position="449"/>
    </location>
</feature>
<protein>
    <submittedName>
        <fullName evidence="2">Uncharacterized protein</fullName>
    </submittedName>
</protein>
<feature type="region of interest" description="Disordered" evidence="1">
    <location>
        <begin position="363"/>
        <end position="391"/>
    </location>
</feature>
<proteinExistence type="predicted"/>
<reference evidence="2 3" key="1">
    <citation type="journal article" date="2016" name="Sci. Rep.">
        <title>Draft genome sequencing and secretome analysis of fungal phytopathogen Ascochyta rabiei provides insight into the necrotrophic effector repertoire.</title>
        <authorList>
            <person name="Verma S."/>
            <person name="Gazara R.K."/>
            <person name="Nizam S."/>
            <person name="Parween S."/>
            <person name="Chattopadhyay D."/>
            <person name="Verma P.K."/>
        </authorList>
    </citation>
    <scope>NUCLEOTIDE SEQUENCE [LARGE SCALE GENOMIC DNA]</scope>
    <source>
        <strain evidence="2 3">ArDII</strain>
    </source>
</reference>
<feature type="compositionally biased region" description="Polar residues" evidence="1">
    <location>
        <begin position="24"/>
        <end position="43"/>
    </location>
</feature>
<organism evidence="2 3">
    <name type="scientific">Didymella rabiei</name>
    <name type="common">Chickpea ascochyta blight fungus</name>
    <name type="synonym">Mycosphaerella rabiei</name>
    <dbReference type="NCBI Taxonomy" id="5454"/>
    <lineage>
        <taxon>Eukaryota</taxon>
        <taxon>Fungi</taxon>
        <taxon>Dikarya</taxon>
        <taxon>Ascomycota</taxon>
        <taxon>Pezizomycotina</taxon>
        <taxon>Dothideomycetes</taxon>
        <taxon>Pleosporomycetidae</taxon>
        <taxon>Pleosporales</taxon>
        <taxon>Pleosporineae</taxon>
        <taxon>Didymellaceae</taxon>
        <taxon>Ascochyta</taxon>
    </lineage>
</organism>
<feature type="region of interest" description="Disordered" evidence="1">
    <location>
        <begin position="1"/>
        <end position="51"/>
    </location>
</feature>
<comment type="caution">
    <text evidence="2">The sequence shown here is derived from an EMBL/GenBank/DDBJ whole genome shotgun (WGS) entry which is preliminary data.</text>
</comment>
<feature type="region of interest" description="Disordered" evidence="1">
    <location>
        <begin position="81"/>
        <end position="108"/>
    </location>
</feature>
<evidence type="ECO:0000313" key="2">
    <source>
        <dbReference type="EMBL" id="KZM26276.1"/>
    </source>
</evidence>
<feature type="compositionally biased region" description="Polar residues" evidence="1">
    <location>
        <begin position="175"/>
        <end position="184"/>
    </location>
</feature>
<evidence type="ECO:0000256" key="1">
    <source>
        <dbReference type="SAM" id="MobiDB-lite"/>
    </source>
</evidence>
<feature type="region of interest" description="Disordered" evidence="1">
    <location>
        <begin position="157"/>
        <end position="239"/>
    </location>
</feature>
<accession>A0A163JCK6</accession>
<dbReference type="OrthoDB" id="3793570at2759"/>
<feature type="compositionally biased region" description="Low complexity" evidence="1">
    <location>
        <begin position="7"/>
        <end position="18"/>
    </location>
</feature>
<feature type="compositionally biased region" description="Basic residues" evidence="1">
    <location>
        <begin position="410"/>
        <end position="422"/>
    </location>
</feature>
<name>A0A163JCK6_DIDRA</name>
<sequence>MKRRKVSQQTVGSSSSSQTHRDATQSASSSVKGPATATVTQDSSPDEPSRMRDIVPQWLEKQAQRLERLRRGSFWHRDSMFESQDVKREPKQTAQDVGTAVSGPHSEPVPQRVIDHFFTLYPAGGSDWRNSVRWQRHLTKCTVTKCAICKATRRLTDTSPSPARLSAKPPVKLSARSSTESLSKTSKDSYFSVPSWRSKSSKERKKRGKSPAQDEIDEEDTETLSPSTQVPRYLETSFSRRTRASRPGIVIYDGAPQFERRAPPPPVRCTSVSKPVDASKIPVPAAPHLRFASTATINVDDLSQITGRPYEISPLELLRFPLSQHYNLPSTPQLKPKQVAASVPEMEPLTGALRASSVDSLLSESSTVGPNPTNVQRWPTQPRSESSSGMGGYTIADLLSQDGGFEMPPTRKHRAAAGRPTHHASAPAPAAQYLPTPPHSRHTSNGWQAGSSVAPPTYCIAIPEGPADRDWATCKLSDTTGSSLPNCPVYVNARERLDKYWAGWAERHGPGMRNWR</sequence>
<dbReference type="EMBL" id="JYNV01000110">
    <property type="protein sequence ID" value="KZM26276.1"/>
    <property type="molecule type" value="Genomic_DNA"/>
</dbReference>
<dbReference type="Proteomes" id="UP000076837">
    <property type="component" value="Unassembled WGS sequence"/>
</dbReference>
<feature type="compositionally biased region" description="Polar residues" evidence="1">
    <location>
        <begin position="367"/>
        <end position="388"/>
    </location>
</feature>
<gene>
    <name evidence="2" type="ORF">ST47_g2570</name>
</gene>